<evidence type="ECO:0000313" key="2">
    <source>
        <dbReference type="Proteomes" id="UP001501442"/>
    </source>
</evidence>
<organism evidence="1 2">
    <name type="scientific">Actinoallomurus vinaceus</name>
    <dbReference type="NCBI Taxonomy" id="1080074"/>
    <lineage>
        <taxon>Bacteria</taxon>
        <taxon>Bacillati</taxon>
        <taxon>Actinomycetota</taxon>
        <taxon>Actinomycetes</taxon>
        <taxon>Streptosporangiales</taxon>
        <taxon>Thermomonosporaceae</taxon>
        <taxon>Actinoallomurus</taxon>
    </lineage>
</organism>
<evidence type="ECO:0000313" key="1">
    <source>
        <dbReference type="EMBL" id="GAA4628243.1"/>
    </source>
</evidence>
<proteinExistence type="predicted"/>
<gene>
    <name evidence="1" type="ORF">GCM10023196_043750</name>
</gene>
<name>A0ABP8UBR7_9ACTN</name>
<accession>A0ABP8UBR7</accession>
<comment type="caution">
    <text evidence="1">The sequence shown here is derived from an EMBL/GenBank/DDBJ whole genome shotgun (WGS) entry which is preliminary data.</text>
</comment>
<dbReference type="EMBL" id="BAABHK010000006">
    <property type="protein sequence ID" value="GAA4628243.1"/>
    <property type="molecule type" value="Genomic_DNA"/>
</dbReference>
<keyword evidence="2" id="KW-1185">Reference proteome</keyword>
<dbReference type="RefSeq" id="WP_345432786.1">
    <property type="nucleotide sequence ID" value="NZ_BAABHK010000006.1"/>
</dbReference>
<protein>
    <submittedName>
        <fullName evidence="1">Uncharacterized protein</fullName>
    </submittedName>
</protein>
<reference evidence="2" key="1">
    <citation type="journal article" date="2019" name="Int. J. Syst. Evol. Microbiol.">
        <title>The Global Catalogue of Microorganisms (GCM) 10K type strain sequencing project: providing services to taxonomists for standard genome sequencing and annotation.</title>
        <authorList>
            <consortium name="The Broad Institute Genomics Platform"/>
            <consortium name="The Broad Institute Genome Sequencing Center for Infectious Disease"/>
            <person name="Wu L."/>
            <person name="Ma J."/>
        </authorList>
    </citation>
    <scope>NUCLEOTIDE SEQUENCE [LARGE SCALE GENOMIC DNA]</scope>
    <source>
        <strain evidence="2">JCM 17939</strain>
    </source>
</reference>
<dbReference type="Proteomes" id="UP001501442">
    <property type="component" value="Unassembled WGS sequence"/>
</dbReference>
<sequence length="84" mass="9094">MRRDAAETAGWRPAARLVHDPRLGDFAATAPSCGRPHLLWRRYHAGTEDGALLINALRRRPVLCSVVPEGPPASPSDAARTTGR</sequence>